<keyword evidence="2" id="KW-0812">Transmembrane</keyword>
<name>A0A1H6WWT9_9FIRM</name>
<keyword evidence="4" id="KW-0418">Kinase</keyword>
<reference evidence="4 5" key="1">
    <citation type="submission" date="2016-10" db="EMBL/GenBank/DDBJ databases">
        <authorList>
            <person name="de Groot N.N."/>
        </authorList>
    </citation>
    <scope>NUCLEOTIDE SEQUENCE [LARGE SCALE GENOMIC DNA]</scope>
    <source>
        <strain evidence="4 5">DSM 2179</strain>
    </source>
</reference>
<evidence type="ECO:0000313" key="4">
    <source>
        <dbReference type="EMBL" id="SEJ21359.1"/>
    </source>
</evidence>
<feature type="transmembrane region" description="Helical" evidence="2">
    <location>
        <begin position="14"/>
        <end position="33"/>
    </location>
</feature>
<feature type="domain" description="ABC1 atypical kinase-like" evidence="3">
    <location>
        <begin position="94"/>
        <end position="337"/>
    </location>
</feature>
<keyword evidence="2" id="KW-0472">Membrane</keyword>
<dbReference type="CDD" id="cd05121">
    <property type="entry name" value="ABC1_ADCK3-like"/>
    <property type="match status" value="1"/>
</dbReference>
<keyword evidence="2" id="KW-1133">Transmembrane helix</keyword>
<organism evidence="4 5">
    <name type="scientific">Propionispira arboris</name>
    <dbReference type="NCBI Taxonomy" id="84035"/>
    <lineage>
        <taxon>Bacteria</taxon>
        <taxon>Bacillati</taxon>
        <taxon>Bacillota</taxon>
        <taxon>Negativicutes</taxon>
        <taxon>Selenomonadales</taxon>
        <taxon>Selenomonadaceae</taxon>
        <taxon>Propionispira</taxon>
    </lineage>
</organism>
<dbReference type="InterPro" id="IPR011009">
    <property type="entry name" value="Kinase-like_dom_sf"/>
</dbReference>
<dbReference type="EMBL" id="FNZK01000004">
    <property type="protein sequence ID" value="SEJ21359.1"/>
    <property type="molecule type" value="Genomic_DNA"/>
</dbReference>
<accession>A0A1H6WWT9</accession>
<sequence length="542" mass="61935">MVKLLQNFYLFKRFFTGALLVWQIILGRAWIYLQGFGHDKTWMNQKLLQFYGEMAHKFRLTAVSLGGLLIKVGQLLSTRVDIFPQNVLDELSLLQDEVQSVPFDNLRMVLEDDLKVSVNDIFASLEQIPLASASLGQVHVGKLHTGEKVAVKIMRPGIEAIIHVDFRLVYLMMQLCRFLTNWYDLMDVNKVYREIHDTIERELDYVQEGESAEQMAASFSKIRQIRFPKIYWQYTAKHVLIMEFMDGIKINDYSQIEAAGLVRTKVAQKVWDAYAKQVIEDGFFHADPHPGNLMVDIKGNIIFLDFGMMGRVSAKNRRLFIEFASAVMQADYSQIVHCLKKIGFLLAWADTEIVAQALENFWEAMLADRKQASDREMRAAAEQLRKLLYEQPFQIPSEYTFLGRAFGILYGICRGLDSDWNLLEQFKKSMLNLSEHEDTKAEIKEQAIRIVTSTAEIPTLAARSLRRWEEDGMLVRFPAQQIRENSKTVAKALHILSWSIVSAALFVAGSYLYVQGFLGPVEGALGLSVLAFGYAVILLKKG</sequence>
<dbReference type="Gene3D" id="1.10.510.10">
    <property type="entry name" value="Transferase(Phosphotransferase) domain 1"/>
    <property type="match status" value="1"/>
</dbReference>
<comment type="similarity">
    <text evidence="1">Belongs to the protein kinase superfamily. ADCK protein kinase family.</text>
</comment>
<evidence type="ECO:0000256" key="1">
    <source>
        <dbReference type="ARBA" id="ARBA00009670"/>
    </source>
</evidence>
<dbReference type="PANTHER" id="PTHR10566">
    <property type="entry name" value="CHAPERONE-ACTIVITY OF BC1 COMPLEX CABC1 -RELATED"/>
    <property type="match status" value="1"/>
</dbReference>
<dbReference type="InterPro" id="IPR004147">
    <property type="entry name" value="ABC1_dom"/>
</dbReference>
<dbReference type="PANTHER" id="PTHR10566:SF113">
    <property type="entry name" value="PROTEIN ACTIVITY OF BC1 COMPLEX KINASE 7, CHLOROPLASTIC"/>
    <property type="match status" value="1"/>
</dbReference>
<dbReference type="Pfam" id="PF03109">
    <property type="entry name" value="ABC1"/>
    <property type="match status" value="1"/>
</dbReference>
<dbReference type="STRING" id="84035.SAMN05660742_104181"/>
<protein>
    <submittedName>
        <fullName evidence="4">Predicted unusual protein kinase regulating ubiquinone biosynthesis, AarF/ABC1/UbiB family</fullName>
    </submittedName>
</protein>
<evidence type="ECO:0000256" key="2">
    <source>
        <dbReference type="SAM" id="Phobius"/>
    </source>
</evidence>
<proteinExistence type="inferred from homology"/>
<gene>
    <name evidence="4" type="ORF">SAMN05660742_104181</name>
</gene>
<keyword evidence="5" id="KW-1185">Reference proteome</keyword>
<feature type="transmembrane region" description="Helical" evidence="2">
    <location>
        <begin position="492"/>
        <end position="514"/>
    </location>
</feature>
<dbReference type="Proteomes" id="UP000199662">
    <property type="component" value="Unassembled WGS sequence"/>
</dbReference>
<dbReference type="InterPro" id="IPR050154">
    <property type="entry name" value="UbiB_kinase"/>
</dbReference>
<keyword evidence="4" id="KW-0808">Transferase</keyword>
<keyword evidence="4" id="KW-0830">Ubiquinone</keyword>
<dbReference type="SUPFAM" id="SSF56112">
    <property type="entry name" value="Protein kinase-like (PK-like)"/>
    <property type="match status" value="1"/>
</dbReference>
<evidence type="ECO:0000259" key="3">
    <source>
        <dbReference type="Pfam" id="PF03109"/>
    </source>
</evidence>
<evidence type="ECO:0000313" key="5">
    <source>
        <dbReference type="Proteomes" id="UP000199662"/>
    </source>
</evidence>
<feature type="transmembrane region" description="Helical" evidence="2">
    <location>
        <begin position="520"/>
        <end position="539"/>
    </location>
</feature>
<dbReference type="GO" id="GO:0016301">
    <property type="term" value="F:kinase activity"/>
    <property type="evidence" value="ECO:0007669"/>
    <property type="project" value="UniProtKB-KW"/>
</dbReference>
<dbReference type="AlphaFoldDB" id="A0A1H6WWT9"/>